<dbReference type="InterPro" id="IPR024071">
    <property type="entry name" value="S-Me-THD_C_sf"/>
</dbReference>
<dbReference type="InterPro" id="IPR048350">
    <property type="entry name" value="S-Me-THD-like_C"/>
</dbReference>
<dbReference type="InterPro" id="IPR027479">
    <property type="entry name" value="S-Me-THD_N_sf"/>
</dbReference>
<evidence type="ECO:0000259" key="2">
    <source>
        <dbReference type="Pfam" id="PF20906"/>
    </source>
</evidence>
<evidence type="ECO:0000259" key="1">
    <source>
        <dbReference type="Pfam" id="PF06032"/>
    </source>
</evidence>
<keyword evidence="4" id="KW-1185">Reference proteome</keyword>
<sequence length="365" mass="39400">MKQLSRQNLEDILIGATILGTGGGGEMSLGLEMIDDALAQGKSFNMVSLDEAPEDALVCTPYMLGAISPLPAEEEKKYERLPRISEPAILAAFKRFEDYLGRKFYGTISCELGGSNTATAFYAAAMADAYIIDADPAGRAVPEITHSTYYINGLPAAPIVTANAFGETVICENVMDDERAEHIVRALSVVSRNDIAAIDHALEVREIRHAVIPGAISMAMRMGEVWRKAKDVGSDVPDAIATEGQGAVVFRGTVDENNWKTENGFTIGDIAIEGIEENSGDTYHIWLKNENMIGRLNGQVHATIPDLICLIDTETGYAVTNPNYYQGQRVAVVVLPAPAPFLTPKGLSAFGPAYLGLKQEYRPAT</sequence>
<gene>
    <name evidence="3" type="ORF">SAMN04488118_1018</name>
</gene>
<organism evidence="3 4">
    <name type="scientific">Epibacterium ulvae</name>
    <dbReference type="NCBI Taxonomy" id="1156985"/>
    <lineage>
        <taxon>Bacteria</taxon>
        <taxon>Pseudomonadati</taxon>
        <taxon>Pseudomonadota</taxon>
        <taxon>Alphaproteobacteria</taxon>
        <taxon>Rhodobacterales</taxon>
        <taxon>Roseobacteraceae</taxon>
        <taxon>Epibacterium</taxon>
    </lineage>
</organism>
<evidence type="ECO:0008006" key="5">
    <source>
        <dbReference type="Google" id="ProtNLM"/>
    </source>
</evidence>
<proteinExistence type="predicted"/>
<dbReference type="InterPro" id="IPR010318">
    <property type="entry name" value="S-Me-THD_N"/>
</dbReference>
<dbReference type="Pfam" id="PF06032">
    <property type="entry name" value="S-Me-THD_N"/>
    <property type="match status" value="1"/>
</dbReference>
<name>A0A1G5PJB6_9RHOB</name>
<dbReference type="STRING" id="1156985.SAMN04488118_1018"/>
<dbReference type="Gene3D" id="2.40.390.10">
    <property type="entry name" value="CV3147-like"/>
    <property type="match status" value="1"/>
</dbReference>
<dbReference type="RefSeq" id="WP_090214437.1">
    <property type="nucleotide sequence ID" value="NZ_FMWG01000001.1"/>
</dbReference>
<dbReference type="SUPFAM" id="SSF160991">
    <property type="entry name" value="CV3147-like"/>
    <property type="match status" value="1"/>
</dbReference>
<dbReference type="Gene3D" id="3.40.1610.10">
    <property type="entry name" value="CV3147-like domain"/>
    <property type="match status" value="1"/>
</dbReference>
<feature type="domain" description="S-Me-THD N-terminal" evidence="1">
    <location>
        <begin position="8"/>
        <end position="172"/>
    </location>
</feature>
<evidence type="ECO:0000313" key="4">
    <source>
        <dbReference type="Proteomes" id="UP000198767"/>
    </source>
</evidence>
<protein>
    <recommendedName>
        <fullName evidence="5">DUF917 domain-containing protein</fullName>
    </recommendedName>
</protein>
<reference evidence="3 4" key="1">
    <citation type="submission" date="2016-10" db="EMBL/GenBank/DDBJ databases">
        <authorList>
            <person name="de Groot N.N."/>
        </authorList>
    </citation>
    <scope>NUCLEOTIDE SEQUENCE [LARGE SCALE GENOMIC DNA]</scope>
    <source>
        <strain evidence="3 4">U95</strain>
    </source>
</reference>
<dbReference type="OrthoDB" id="7441206at2"/>
<dbReference type="AlphaFoldDB" id="A0A1G5PJB6"/>
<dbReference type="EMBL" id="FMWG01000001">
    <property type="protein sequence ID" value="SCZ49190.1"/>
    <property type="molecule type" value="Genomic_DNA"/>
</dbReference>
<dbReference type="Proteomes" id="UP000198767">
    <property type="component" value="Unassembled WGS sequence"/>
</dbReference>
<accession>A0A1G5PJB6</accession>
<evidence type="ECO:0000313" key="3">
    <source>
        <dbReference type="EMBL" id="SCZ49190.1"/>
    </source>
</evidence>
<dbReference type="Pfam" id="PF20906">
    <property type="entry name" value="S-Me-THD_C"/>
    <property type="match status" value="1"/>
</dbReference>
<feature type="domain" description="S-Me-THD-like C-terminal" evidence="2">
    <location>
        <begin position="176"/>
        <end position="363"/>
    </location>
</feature>